<evidence type="ECO:0000313" key="3">
    <source>
        <dbReference type="Proteomes" id="UP000322159"/>
    </source>
</evidence>
<name>A0A5C1Y7P7_9MICO</name>
<dbReference type="Pfam" id="PF04954">
    <property type="entry name" value="SIP"/>
    <property type="match status" value="1"/>
</dbReference>
<dbReference type="PROSITE" id="PS51384">
    <property type="entry name" value="FAD_FR"/>
    <property type="match status" value="1"/>
</dbReference>
<dbReference type="CDD" id="cd06193">
    <property type="entry name" value="siderophore_interacting"/>
    <property type="match status" value="1"/>
</dbReference>
<protein>
    <submittedName>
        <fullName evidence="2">Siderophore-interacting protein</fullName>
    </submittedName>
</protein>
<dbReference type="Proteomes" id="UP000322159">
    <property type="component" value="Chromosome"/>
</dbReference>
<dbReference type="Gene3D" id="3.40.50.80">
    <property type="entry name" value="Nucleotide-binding domain of ferredoxin-NADP reductase (FNR) module"/>
    <property type="match status" value="1"/>
</dbReference>
<dbReference type="EMBL" id="CP043504">
    <property type="protein sequence ID" value="QEO09428.1"/>
    <property type="molecule type" value="Genomic_DNA"/>
</dbReference>
<dbReference type="RefSeq" id="WP_149324850.1">
    <property type="nucleotide sequence ID" value="NZ_CP043504.1"/>
</dbReference>
<dbReference type="PANTHER" id="PTHR30157:SF0">
    <property type="entry name" value="NADPH-DEPENDENT FERRIC-CHELATE REDUCTASE"/>
    <property type="match status" value="1"/>
</dbReference>
<dbReference type="OrthoDB" id="3291337at2"/>
<sequence>MSFRDARKYNQHALLEVVRTERVTPHMVRVTVTGDDLAEFPDHGFDHWFRMFLPRAAHEDALGALPRRVDMIGYLQFLRMPESSRPVMRNYTVRAFRKDQRELDIDFVVHGDDGVAAPWARDAQPGERLAIIDQGPGYQPDASLEAHLLASDETGLPALLGILRDLPRHHRGIAYIEIPDAADAQPHEAPDGVEVRWLVRPEGLTPGAHALSVVQEEARIPAEPFGAYLVGEQALATGLRRWLVTEHKVPKDRITFVGYWRKR</sequence>
<evidence type="ECO:0000313" key="2">
    <source>
        <dbReference type="EMBL" id="QEO09428.1"/>
    </source>
</evidence>
<accession>A0A5C1Y7P7</accession>
<evidence type="ECO:0000259" key="1">
    <source>
        <dbReference type="PROSITE" id="PS51384"/>
    </source>
</evidence>
<feature type="domain" description="FAD-binding FR-type" evidence="1">
    <location>
        <begin position="10"/>
        <end position="143"/>
    </location>
</feature>
<dbReference type="Pfam" id="PF08021">
    <property type="entry name" value="FAD_binding_9"/>
    <property type="match status" value="1"/>
</dbReference>
<dbReference type="PANTHER" id="PTHR30157">
    <property type="entry name" value="FERRIC REDUCTASE, NADPH-DEPENDENT"/>
    <property type="match status" value="1"/>
</dbReference>
<keyword evidence="3" id="KW-1185">Reference proteome</keyword>
<dbReference type="InterPro" id="IPR039261">
    <property type="entry name" value="FNR_nucleotide-bd"/>
</dbReference>
<dbReference type="Gene3D" id="2.40.30.10">
    <property type="entry name" value="Translation factors"/>
    <property type="match status" value="1"/>
</dbReference>
<reference evidence="2 3" key="1">
    <citation type="submission" date="2019-09" db="EMBL/GenBank/DDBJ databases">
        <title>Genome sequencing of strain KACC 19322.</title>
        <authorList>
            <person name="Heo J."/>
            <person name="Kim S.-J."/>
            <person name="Kim J.-S."/>
            <person name="Hong S.-B."/>
            <person name="Kwon S.-W."/>
        </authorList>
    </citation>
    <scope>NUCLEOTIDE SEQUENCE [LARGE SCALE GENOMIC DNA]</scope>
    <source>
        <strain evidence="2 3">KACC 19322</strain>
    </source>
</reference>
<dbReference type="AlphaFoldDB" id="A0A5C1Y7P7"/>
<dbReference type="InterPro" id="IPR017938">
    <property type="entry name" value="Riboflavin_synthase-like_b-brl"/>
</dbReference>
<gene>
    <name evidence="2" type="ORF">FLP23_05040</name>
</gene>
<dbReference type="KEGG" id="lyk:FLP23_05040"/>
<dbReference type="InterPro" id="IPR013113">
    <property type="entry name" value="SIP_FAD-bd"/>
</dbReference>
<dbReference type="GO" id="GO:0016491">
    <property type="term" value="F:oxidoreductase activity"/>
    <property type="evidence" value="ECO:0007669"/>
    <property type="project" value="InterPro"/>
</dbReference>
<organism evidence="2 3">
    <name type="scientific">Protaetiibacter larvae</name>
    <dbReference type="NCBI Taxonomy" id="2592654"/>
    <lineage>
        <taxon>Bacteria</taxon>
        <taxon>Bacillati</taxon>
        <taxon>Actinomycetota</taxon>
        <taxon>Actinomycetes</taxon>
        <taxon>Micrococcales</taxon>
        <taxon>Microbacteriaceae</taxon>
        <taxon>Protaetiibacter</taxon>
    </lineage>
</organism>
<proteinExistence type="predicted"/>
<dbReference type="InterPro" id="IPR017927">
    <property type="entry name" value="FAD-bd_FR_type"/>
</dbReference>
<dbReference type="InterPro" id="IPR007037">
    <property type="entry name" value="SIP_rossman_dom"/>
</dbReference>
<dbReference type="SUPFAM" id="SSF63380">
    <property type="entry name" value="Riboflavin synthase domain-like"/>
    <property type="match status" value="1"/>
</dbReference>
<dbReference type="InterPro" id="IPR039374">
    <property type="entry name" value="SIP_fam"/>
</dbReference>